<evidence type="ECO:0008006" key="3">
    <source>
        <dbReference type="Google" id="ProtNLM"/>
    </source>
</evidence>
<sequence>MPLEAVGSIDMSAANALAEAVDNLVYEPVQVHEHGVDLTVGAIYEVAGPGRLDFGGDELEDADLEPVPTELRNPDDEYGWWDLEGGQYVIQHNEFLTDLEEPVQLQPRNELLARGGSHPSVLVASHLPLMPLTVSEGGLRIKENARVSTLISTGGQSRNAE</sequence>
<dbReference type="AlphaFoldDB" id="L9VN10"/>
<proteinExistence type="predicted"/>
<evidence type="ECO:0000313" key="2">
    <source>
        <dbReference type="Proteomes" id="UP000011599"/>
    </source>
</evidence>
<dbReference type="PATRIC" id="fig|1114856.3.peg.3716"/>
<reference evidence="1 2" key="1">
    <citation type="journal article" date="2014" name="PLoS Genet.">
        <title>Phylogenetically driven sequencing of extremely halophilic archaea reveals strategies for static and dynamic osmo-response.</title>
        <authorList>
            <person name="Becker E.A."/>
            <person name="Seitzer P.M."/>
            <person name="Tritt A."/>
            <person name="Larsen D."/>
            <person name="Krusor M."/>
            <person name="Yao A.I."/>
            <person name="Wu D."/>
            <person name="Madern D."/>
            <person name="Eisen J.A."/>
            <person name="Darling A.E."/>
            <person name="Facciotti M.T."/>
        </authorList>
    </citation>
    <scope>NUCLEOTIDE SEQUENCE [LARGE SCALE GENOMIC DNA]</scope>
    <source>
        <strain evidence="1 2">GA33</strain>
    </source>
</reference>
<accession>L9VN10</accession>
<name>L9VN10_9EURY</name>
<gene>
    <name evidence="1" type="ORF">C496_17917</name>
</gene>
<protein>
    <recommendedName>
        <fullName evidence="3">Deoxycytidine triphosphate deaminase</fullName>
    </recommendedName>
</protein>
<dbReference type="eggNOG" id="arCOG04048">
    <property type="taxonomic scope" value="Archaea"/>
</dbReference>
<keyword evidence="2" id="KW-1185">Reference proteome</keyword>
<evidence type="ECO:0000313" key="1">
    <source>
        <dbReference type="EMBL" id="ELY38524.1"/>
    </source>
</evidence>
<comment type="caution">
    <text evidence="1">The sequence shown here is derived from an EMBL/GenBank/DDBJ whole genome shotgun (WGS) entry which is preliminary data.</text>
</comment>
<dbReference type="STRING" id="1114856.GCA_000383975_00260"/>
<dbReference type="EMBL" id="AOHW01000042">
    <property type="protein sequence ID" value="ELY38524.1"/>
    <property type="molecule type" value="Genomic_DNA"/>
</dbReference>
<dbReference type="Proteomes" id="UP000011599">
    <property type="component" value="Unassembled WGS sequence"/>
</dbReference>
<organism evidence="1 2">
    <name type="scientific">Natronorubrum tibetense GA33</name>
    <dbReference type="NCBI Taxonomy" id="1114856"/>
    <lineage>
        <taxon>Archaea</taxon>
        <taxon>Methanobacteriati</taxon>
        <taxon>Methanobacteriota</taxon>
        <taxon>Stenosarchaea group</taxon>
        <taxon>Halobacteria</taxon>
        <taxon>Halobacteriales</taxon>
        <taxon>Natrialbaceae</taxon>
        <taxon>Natronorubrum</taxon>
    </lineage>
</organism>